<protein>
    <submittedName>
        <fullName evidence="1">Uncharacterized protein</fullName>
    </submittedName>
</protein>
<dbReference type="STRING" id="2316362.A0A4Q2D591"/>
<reference evidence="1 2" key="1">
    <citation type="submission" date="2019-01" db="EMBL/GenBank/DDBJ databases">
        <title>Draft genome sequence of Psathyrella aberdarensis IHI B618.</title>
        <authorList>
            <person name="Buettner E."/>
            <person name="Kellner H."/>
        </authorList>
    </citation>
    <scope>NUCLEOTIDE SEQUENCE [LARGE SCALE GENOMIC DNA]</scope>
    <source>
        <strain evidence="1 2">IHI B618</strain>
    </source>
</reference>
<evidence type="ECO:0000313" key="1">
    <source>
        <dbReference type="EMBL" id="RXW13651.1"/>
    </source>
</evidence>
<keyword evidence="2" id="KW-1185">Reference proteome</keyword>
<accession>A0A4Q2D591</accession>
<dbReference type="EMBL" id="SDEE01000862">
    <property type="protein sequence ID" value="RXW13651.1"/>
    <property type="molecule type" value="Genomic_DNA"/>
</dbReference>
<dbReference type="AlphaFoldDB" id="A0A4Q2D591"/>
<organism evidence="1 2">
    <name type="scientific">Candolleomyces aberdarensis</name>
    <dbReference type="NCBI Taxonomy" id="2316362"/>
    <lineage>
        <taxon>Eukaryota</taxon>
        <taxon>Fungi</taxon>
        <taxon>Dikarya</taxon>
        <taxon>Basidiomycota</taxon>
        <taxon>Agaricomycotina</taxon>
        <taxon>Agaricomycetes</taxon>
        <taxon>Agaricomycetidae</taxon>
        <taxon>Agaricales</taxon>
        <taxon>Agaricineae</taxon>
        <taxon>Psathyrellaceae</taxon>
        <taxon>Candolleomyces</taxon>
    </lineage>
</organism>
<name>A0A4Q2D591_9AGAR</name>
<comment type="caution">
    <text evidence="1">The sequence shown here is derived from an EMBL/GenBank/DDBJ whole genome shotgun (WGS) entry which is preliminary data.</text>
</comment>
<sequence>MLDDEKIWEVRVWTWKSFWDATLDRASSRYQLLDRADLIMGSVHWTGDFMGASRPPHAEPLTLYRHWLAVCRLSSSVTVWPDPQEHLIAGAKGSLYASLNKVSRALGLDTISTMLVTPKATIQQVYSDIIEGRASVVLKREYSAGALHAFIPGQTEEDASERWRHAQELERLWDAIDEDEEGLHFNRPRWLVQPYIRELQGYGELRVHCVGGIVSHVIHSIPTDITLVSSDVNIATYFGNLDKISSKAREGITTIWDQSLMELGNETGEFQAYVLNTLAKLIIHEEHVYGVTSGLRLFARLDVGVYKDKRSGKFRYWVNEITRSHASSMFETTIANHGIFDVFWTTLTQCLQIATMHKLFQKKHLPHPKV</sequence>
<proteinExistence type="predicted"/>
<evidence type="ECO:0000313" key="2">
    <source>
        <dbReference type="Proteomes" id="UP000290288"/>
    </source>
</evidence>
<dbReference type="Proteomes" id="UP000290288">
    <property type="component" value="Unassembled WGS sequence"/>
</dbReference>
<dbReference type="OrthoDB" id="3062359at2759"/>
<gene>
    <name evidence="1" type="ORF">EST38_g12202</name>
</gene>